<keyword evidence="3" id="KW-0813">Transport</keyword>
<evidence type="ECO:0000256" key="1">
    <source>
        <dbReference type="ARBA" id="ARBA00004123"/>
    </source>
</evidence>
<evidence type="ECO:0000259" key="8">
    <source>
        <dbReference type="PROSITE" id="PS50166"/>
    </source>
</evidence>
<keyword evidence="10" id="KW-1185">Reference proteome</keyword>
<dbReference type="InterPro" id="IPR013713">
    <property type="entry name" value="XPO2_central"/>
</dbReference>
<dbReference type="SUPFAM" id="SSF48371">
    <property type="entry name" value="ARM repeat"/>
    <property type="match status" value="1"/>
</dbReference>
<dbReference type="GO" id="GO:0006606">
    <property type="term" value="P:protein import into nucleus"/>
    <property type="evidence" value="ECO:0007669"/>
    <property type="project" value="TreeGrafter"/>
</dbReference>
<dbReference type="Gene3D" id="1.25.10.10">
    <property type="entry name" value="Leucine-rich Repeat Variant"/>
    <property type="match status" value="1"/>
</dbReference>
<reference evidence="9 10" key="1">
    <citation type="journal article" date="2016" name="Proc. Natl. Acad. Sci. U.S.A.">
        <title>Comparative genomics of biotechnologically important yeasts.</title>
        <authorList>
            <person name="Riley R."/>
            <person name="Haridas S."/>
            <person name="Wolfe K.H."/>
            <person name="Lopes M.R."/>
            <person name="Hittinger C.T."/>
            <person name="Goeker M."/>
            <person name="Salamov A.A."/>
            <person name="Wisecaver J.H."/>
            <person name="Long T.M."/>
            <person name="Calvey C.H."/>
            <person name="Aerts A.L."/>
            <person name="Barry K.W."/>
            <person name="Choi C."/>
            <person name="Clum A."/>
            <person name="Coughlan A.Y."/>
            <person name="Deshpande S."/>
            <person name="Douglass A.P."/>
            <person name="Hanson S.J."/>
            <person name="Klenk H.-P."/>
            <person name="LaButti K.M."/>
            <person name="Lapidus A."/>
            <person name="Lindquist E.A."/>
            <person name="Lipzen A.M."/>
            <person name="Meier-Kolthoff J.P."/>
            <person name="Ohm R.A."/>
            <person name="Otillar R.P."/>
            <person name="Pangilinan J.L."/>
            <person name="Peng Y."/>
            <person name="Rokas A."/>
            <person name="Rosa C.A."/>
            <person name="Scheuner C."/>
            <person name="Sibirny A.A."/>
            <person name="Slot J.C."/>
            <person name="Stielow J.B."/>
            <person name="Sun H."/>
            <person name="Kurtzman C.P."/>
            <person name="Blackwell M."/>
            <person name="Grigoriev I.V."/>
            <person name="Jeffries T.W."/>
        </authorList>
    </citation>
    <scope>NUCLEOTIDE SEQUENCE [LARGE SCALE GENOMIC DNA]</scope>
    <source>
        <strain evidence="9 10">DSM 6958</strain>
    </source>
</reference>
<evidence type="ECO:0000256" key="7">
    <source>
        <dbReference type="SAM" id="MobiDB-lite"/>
    </source>
</evidence>
<evidence type="ECO:0000256" key="2">
    <source>
        <dbReference type="ARBA" id="ARBA00004496"/>
    </source>
</evidence>
<dbReference type="OrthoDB" id="760868at2759"/>
<dbReference type="GO" id="GO:0005635">
    <property type="term" value="C:nuclear envelope"/>
    <property type="evidence" value="ECO:0007669"/>
    <property type="project" value="TreeGrafter"/>
</dbReference>
<feature type="domain" description="Importin N-terminal" evidence="8">
    <location>
        <begin position="24"/>
        <end position="100"/>
    </location>
</feature>
<keyword evidence="5" id="KW-0653">Protein transport</keyword>
<name>A0A1E3PE12_9ASCO</name>
<gene>
    <name evidence="9" type="ORF">NADFUDRAFT_53196</name>
</gene>
<dbReference type="Pfam" id="PF08506">
    <property type="entry name" value="Cse1"/>
    <property type="match status" value="1"/>
</dbReference>
<evidence type="ECO:0000256" key="6">
    <source>
        <dbReference type="ARBA" id="ARBA00023242"/>
    </source>
</evidence>
<dbReference type="InterPro" id="IPR001494">
    <property type="entry name" value="Importin-beta_N"/>
</dbReference>
<dbReference type="AlphaFoldDB" id="A0A1E3PE12"/>
<organism evidence="9 10">
    <name type="scientific">Nadsonia fulvescens var. elongata DSM 6958</name>
    <dbReference type="NCBI Taxonomy" id="857566"/>
    <lineage>
        <taxon>Eukaryota</taxon>
        <taxon>Fungi</taxon>
        <taxon>Dikarya</taxon>
        <taxon>Ascomycota</taxon>
        <taxon>Saccharomycotina</taxon>
        <taxon>Dipodascomycetes</taxon>
        <taxon>Dipodascales</taxon>
        <taxon>Dipodascales incertae sedis</taxon>
        <taxon>Nadsonia</taxon>
    </lineage>
</organism>
<dbReference type="Pfam" id="PF03810">
    <property type="entry name" value="IBN_N"/>
    <property type="match status" value="1"/>
</dbReference>
<dbReference type="PROSITE" id="PS50166">
    <property type="entry name" value="IMPORTIN_B_NT"/>
    <property type="match status" value="1"/>
</dbReference>
<dbReference type="SMART" id="SM00913">
    <property type="entry name" value="IBN_N"/>
    <property type="match status" value="1"/>
</dbReference>
<dbReference type="PANTHER" id="PTHR10997:SF18">
    <property type="entry name" value="D-IMPORTIN 7_RANBP7"/>
    <property type="match status" value="1"/>
</dbReference>
<dbReference type="InterPro" id="IPR011989">
    <property type="entry name" value="ARM-like"/>
</dbReference>
<dbReference type="FunFam" id="1.25.10.10:FF:000244">
    <property type="entry name" value="Nonsense-mediated mRNA decay protein"/>
    <property type="match status" value="1"/>
</dbReference>
<keyword evidence="6" id="KW-0539">Nucleus</keyword>
<evidence type="ECO:0000256" key="4">
    <source>
        <dbReference type="ARBA" id="ARBA00022490"/>
    </source>
</evidence>
<dbReference type="PANTHER" id="PTHR10997">
    <property type="entry name" value="IMPORTIN-7, 8, 11"/>
    <property type="match status" value="1"/>
</dbReference>
<dbReference type="InterPro" id="IPR016024">
    <property type="entry name" value="ARM-type_fold"/>
</dbReference>
<evidence type="ECO:0000313" key="10">
    <source>
        <dbReference type="Proteomes" id="UP000095009"/>
    </source>
</evidence>
<keyword evidence="4" id="KW-0963">Cytoplasm</keyword>
<dbReference type="Proteomes" id="UP000095009">
    <property type="component" value="Unassembled WGS sequence"/>
</dbReference>
<feature type="region of interest" description="Disordered" evidence="7">
    <location>
        <begin position="907"/>
        <end position="937"/>
    </location>
</feature>
<dbReference type="EMBL" id="KV454414">
    <property type="protein sequence ID" value="ODQ63530.1"/>
    <property type="molecule type" value="Genomic_DNA"/>
</dbReference>
<protein>
    <submittedName>
        <fullName evidence="9">ARM repeat-containing protein</fullName>
    </submittedName>
</protein>
<accession>A0A1E3PE12</accession>
<dbReference type="GO" id="GO:0005829">
    <property type="term" value="C:cytosol"/>
    <property type="evidence" value="ECO:0007669"/>
    <property type="project" value="TreeGrafter"/>
</dbReference>
<dbReference type="STRING" id="857566.A0A1E3PE12"/>
<feature type="compositionally biased region" description="Acidic residues" evidence="7">
    <location>
        <begin position="908"/>
        <end position="930"/>
    </location>
</feature>
<sequence length="1043" mass="118223">MNTEALHQCFAATLDGNPNMRRHAELQLKEAEKTPGFINSCLDIVSEPLVSPGIKTAAAVYLKNKVLRYWNPRDEKYAAFKIDDGEKPVFRERLIPALAKAPTQIRAQLVTLLASIVGSDFPEQWPELFDVTMTLLQTNEPTSVYGGVLLLLEICKYYRWTSGESRKGLDKVVEIAFPIILSIGNSLVNETSNTAAEMMRNILKCYKCATFRDIPVALQDPSLIVSWGTLHILVIKKELPEEVMNLDADDRELHHWIKSKKWAFANLFRLYQRYGCDSSLSSKKKEYDAFAKLFLENFVPEILKTYFEQIELWVQKKVWLGQASIYNILAFLEEAIKVKSTWEIIKPYADTLVSHVIFPLLCPTENDLEIFEDEPIEYIHKRIDMFEEGYTADGAASNFLYSLVSKRRKTVFNSILQFIQTVCTNHIANTEDEALCIQKEGALRMLGIISPIVTGKKSPIVNMMEGFLVQYVFPDFVNSHGFVRARACEIINRFTDVEFTDVNNISYIYQNVLKCLEDANLPVQVEAALALQPLIAHDVVRESLSSHIPEVMQKLLILSNSIDIDSISGVMEEFVEVFSAQLSPFAVELATQLCDQLLRILRELAERQNIEAEDYDYNDNQDEDKTMAALGILNTLVTLLLALDNAPEVVLKLEEVFLPVIQIVLGNYMVDFLAESAELIEDCIYCLKRVSPTMWSMFPFIHDTFKKGEMAFITEMHPCIENYITYGGEDLKSKPEYIQGVFEIIQIIVNETESLDLSERALGARLAQNFLLALRGSVDQYVPMLIEVAVNNLENEGNKNNKFKIFLLEIIISSIYYNAHASLAFLQEKNYLEMFFTLWFSEMERFTRVTDKKLAILAIQSILILPIEQIPAAIQGNLSQLFSGMLSIFQTLPAAIKLREDQSKEFESENYDFDDAYDDDYEGSWDEDDTTGGLDEGADLDGSADYAEFLEEQSAKFQNDGYGFLDEDDEDLEEEPLVEHPVDAINAFAVFKNSFIELQQRDPARYDALTKALTSEEVNIISSTIKHADDTLAAAAAAATTTA</sequence>
<proteinExistence type="predicted"/>
<comment type="subcellular location">
    <subcellularLocation>
        <location evidence="2">Cytoplasm</location>
    </subcellularLocation>
    <subcellularLocation>
        <location evidence="1">Nucleus</location>
    </subcellularLocation>
</comment>
<evidence type="ECO:0000256" key="5">
    <source>
        <dbReference type="ARBA" id="ARBA00022927"/>
    </source>
</evidence>
<evidence type="ECO:0000313" key="9">
    <source>
        <dbReference type="EMBL" id="ODQ63530.1"/>
    </source>
</evidence>
<evidence type="ECO:0000256" key="3">
    <source>
        <dbReference type="ARBA" id="ARBA00022448"/>
    </source>
</evidence>
<dbReference type="GO" id="GO:0031267">
    <property type="term" value="F:small GTPase binding"/>
    <property type="evidence" value="ECO:0007669"/>
    <property type="project" value="InterPro"/>
</dbReference>